<dbReference type="SUPFAM" id="SSF50978">
    <property type="entry name" value="WD40 repeat-like"/>
    <property type="match status" value="2"/>
</dbReference>
<dbReference type="PROSITE" id="PS50294">
    <property type="entry name" value="WD_REPEATS_REGION"/>
    <property type="match status" value="2"/>
</dbReference>
<evidence type="ECO:0000259" key="6">
    <source>
        <dbReference type="Pfam" id="PF25171"/>
    </source>
</evidence>
<dbReference type="Pfam" id="PF25171">
    <property type="entry name" value="Beta-prop_WDR36-Utp21_1st"/>
    <property type="match status" value="1"/>
</dbReference>
<feature type="compositionally biased region" description="Polar residues" evidence="4">
    <location>
        <begin position="472"/>
        <end position="481"/>
    </location>
</feature>
<dbReference type="InterPro" id="IPR001680">
    <property type="entry name" value="WD40_rpt"/>
</dbReference>
<keyword evidence="1 3" id="KW-0853">WD repeat</keyword>
<sequence>MKRAESELFIPHRSLGVVVGDVAPSIRSTFVGKRSTLSVLCPIDNFIIQYNGKKLRAIGMSDPLNDRVSAVASSSSSVFAAAGTQISVLPFCREITETLDLGVPIAQIMLVGTQLIAIDSNSGIHVIETTSENLQKSLHLEGNSESFEISAICHPSTYLNKIVLGSASGKLRILNIRTGKVIHEFQREFGAKITHLEQTTALDVLAVGLENGEVFLFNVKMDKILGAFRHDTKVTNIAFRDDGESTMVTADANGTIAIWDLEKQELLGKITGIHSNEINCLHFIPGEPIMFSSSLDNSIRLWIFDSADGMPRELIRLEGHSKPCASAKFVSQNEILTAGKDGSIRKYDVTSLTMRQKLGSVGPGKDMKSTVPSNTTTTAVVQNVAEIAFGWQREAAWNNVFCRQVNDTKITTWQTRNNTHGAFHLEHDRFKKKVDFIDASATALAVSSCGNFVFIGYSTGHIDQFNAQSGRHVHSYTSAPPKSSKKNSKNRKSKSSSFINSNGSLQNDAPAADSPITALSVDQLNKELMAVDKDGHIVFWSLATKKPVARMFKSGVQLGISAQCPVNSLVGVVSITETGKEGVVLVDTICHTVARAFETVGPKVNALTFSSDGKWLLVADNQSYIRVFDIVTSQLIDVLLFSKPCVSLSYNETGQYLATVHEGERAIYTWANKEMFAMDCVVRALPPNYVPEWDADDIGMIMIDSDDEDGDDTRSQLGKALREFKKVTIDENLISFSGLPSSRWANLPDLAMIKERNKPTEGVRKVKQAPFFLAAAATLDGFEFEMDEMEGKDQDQESHIAKRELLELESAFSKVLRSANTKQDLLAAFDILRAMNLSGIDFQIRSLNPKTLPIFFRMLLEVLKTKKNFELVQSYAVTALKTHRSIVWSTKNGDDVASPEDEELTEVLEEFYKYEKENWNELEDLFVENMAVVQWIKNALL</sequence>
<dbReference type="SMART" id="SM00320">
    <property type="entry name" value="WD40"/>
    <property type="match status" value="8"/>
</dbReference>
<dbReference type="Proteomes" id="UP000230233">
    <property type="component" value="Chromosome IV"/>
</dbReference>
<dbReference type="PROSITE" id="PS00678">
    <property type="entry name" value="WD_REPEATS_1"/>
    <property type="match status" value="1"/>
</dbReference>
<dbReference type="InterPro" id="IPR059157">
    <property type="entry name" value="WDR36-Utp21_N"/>
</dbReference>
<feature type="compositionally biased region" description="Basic residues" evidence="4">
    <location>
        <begin position="483"/>
        <end position="494"/>
    </location>
</feature>
<dbReference type="GO" id="GO:0006364">
    <property type="term" value="P:rRNA processing"/>
    <property type="evidence" value="ECO:0007669"/>
    <property type="project" value="InterPro"/>
</dbReference>
<feature type="domain" description="WDR36/Utp21 N-terminal" evidence="6">
    <location>
        <begin position="39"/>
        <end position="305"/>
    </location>
</feature>
<dbReference type="GO" id="GO:0034388">
    <property type="term" value="C:Pwp2p-containing subcomplex of 90S preribosome"/>
    <property type="evidence" value="ECO:0007669"/>
    <property type="project" value="TreeGrafter"/>
</dbReference>
<dbReference type="OrthoDB" id="10250769at2759"/>
<dbReference type="AlphaFoldDB" id="A0A2G5TYJ0"/>
<dbReference type="STRING" id="1611254.A0A2G5TYJ0"/>
<evidence type="ECO:0000313" key="7">
    <source>
        <dbReference type="EMBL" id="PIC32318.1"/>
    </source>
</evidence>
<dbReference type="InterPro" id="IPR019775">
    <property type="entry name" value="WD40_repeat_CS"/>
</dbReference>
<proteinExistence type="predicted"/>
<dbReference type="GO" id="GO:0032040">
    <property type="term" value="C:small-subunit processome"/>
    <property type="evidence" value="ECO:0007669"/>
    <property type="project" value="InterPro"/>
</dbReference>
<dbReference type="PANTHER" id="PTHR22840:SF12">
    <property type="entry name" value="WD REPEAT-CONTAINING PROTEIN 36"/>
    <property type="match status" value="1"/>
</dbReference>
<comment type="caution">
    <text evidence="7">The sequence shown here is derived from an EMBL/GenBank/DDBJ whole genome shotgun (WGS) entry which is preliminary data.</text>
</comment>
<dbReference type="InterPro" id="IPR007319">
    <property type="entry name" value="WDR36/Utp21_C"/>
</dbReference>
<evidence type="ECO:0000256" key="1">
    <source>
        <dbReference type="ARBA" id="ARBA00022574"/>
    </source>
</evidence>
<evidence type="ECO:0000256" key="2">
    <source>
        <dbReference type="ARBA" id="ARBA00022737"/>
    </source>
</evidence>
<evidence type="ECO:0000256" key="4">
    <source>
        <dbReference type="SAM" id="MobiDB-lite"/>
    </source>
</evidence>
<protein>
    <submittedName>
        <fullName evidence="7">Uncharacterized protein</fullName>
    </submittedName>
</protein>
<evidence type="ECO:0000259" key="5">
    <source>
        <dbReference type="Pfam" id="PF04192"/>
    </source>
</evidence>
<dbReference type="InterPro" id="IPR036322">
    <property type="entry name" value="WD40_repeat_dom_sf"/>
</dbReference>
<keyword evidence="2" id="KW-0677">Repeat</keyword>
<evidence type="ECO:0000313" key="8">
    <source>
        <dbReference type="Proteomes" id="UP000230233"/>
    </source>
</evidence>
<dbReference type="EMBL" id="PDUG01000004">
    <property type="protein sequence ID" value="PIC32318.1"/>
    <property type="molecule type" value="Genomic_DNA"/>
</dbReference>
<dbReference type="PANTHER" id="PTHR22840">
    <property type="entry name" value="WD REPEAT-CONTAINING PROTEIN 36"/>
    <property type="match status" value="1"/>
</dbReference>
<dbReference type="FunFam" id="2.130.10.10:FF:002016">
    <property type="entry name" value="Protein CBG22378"/>
    <property type="match status" value="1"/>
</dbReference>
<dbReference type="SMART" id="SM00564">
    <property type="entry name" value="PQQ"/>
    <property type="match status" value="2"/>
</dbReference>
<gene>
    <name evidence="7" type="primary">Cni-Y45F10D.7</name>
    <name evidence="7" type="synonym">Cnig_chr_IV.g12692</name>
    <name evidence="7" type="ORF">B9Z55_012692</name>
</gene>
<feature type="repeat" description="WD" evidence="3">
    <location>
        <begin position="271"/>
        <end position="302"/>
    </location>
</feature>
<feature type="repeat" description="WD" evidence="3">
    <location>
        <begin position="227"/>
        <end position="269"/>
    </location>
</feature>
<accession>A0A2G5TYJ0</accession>
<dbReference type="InterPro" id="IPR015943">
    <property type="entry name" value="WD40/YVTN_repeat-like_dom_sf"/>
</dbReference>
<dbReference type="InterPro" id="IPR018391">
    <property type="entry name" value="PQQ_b-propeller_rpt"/>
</dbReference>
<reference evidence="8" key="1">
    <citation type="submission" date="2017-10" db="EMBL/GenBank/DDBJ databases">
        <title>Rapid genome shrinkage in a self-fertile nematode reveals novel sperm competition proteins.</title>
        <authorList>
            <person name="Yin D."/>
            <person name="Schwarz E.M."/>
            <person name="Thomas C.G."/>
            <person name="Felde R.L."/>
            <person name="Korf I.F."/>
            <person name="Cutter A.D."/>
            <person name="Schartner C.M."/>
            <person name="Ralston E.J."/>
            <person name="Meyer B.J."/>
            <person name="Haag E.S."/>
        </authorList>
    </citation>
    <scope>NUCLEOTIDE SEQUENCE [LARGE SCALE GENOMIC DNA]</scope>
    <source>
        <strain evidence="8">JU1422</strain>
    </source>
</reference>
<dbReference type="PROSITE" id="PS50082">
    <property type="entry name" value="WD_REPEATS_2"/>
    <property type="match status" value="2"/>
</dbReference>
<dbReference type="Pfam" id="PF25168">
    <property type="entry name" value="Beta-prop_WDR36-Utp21_2nd"/>
    <property type="match status" value="1"/>
</dbReference>
<organism evidence="7 8">
    <name type="scientific">Caenorhabditis nigoni</name>
    <dbReference type="NCBI Taxonomy" id="1611254"/>
    <lineage>
        <taxon>Eukaryota</taxon>
        <taxon>Metazoa</taxon>
        <taxon>Ecdysozoa</taxon>
        <taxon>Nematoda</taxon>
        <taxon>Chromadorea</taxon>
        <taxon>Rhabditida</taxon>
        <taxon>Rhabditina</taxon>
        <taxon>Rhabditomorpha</taxon>
        <taxon>Rhabditoidea</taxon>
        <taxon>Rhabditidae</taxon>
        <taxon>Peloderinae</taxon>
        <taxon>Caenorhabditis</taxon>
    </lineage>
</organism>
<name>A0A2G5TYJ0_9PELO</name>
<dbReference type="Pfam" id="PF04192">
    <property type="entry name" value="Utp21"/>
    <property type="match status" value="1"/>
</dbReference>
<feature type="domain" description="WDR36/Utp21 C-terminal" evidence="5">
    <location>
        <begin position="729"/>
        <end position="937"/>
    </location>
</feature>
<feature type="region of interest" description="Disordered" evidence="4">
    <location>
        <begin position="472"/>
        <end position="511"/>
    </location>
</feature>
<evidence type="ECO:0000256" key="3">
    <source>
        <dbReference type="PROSITE-ProRule" id="PRU00221"/>
    </source>
</evidence>
<dbReference type="Gene3D" id="2.130.10.10">
    <property type="entry name" value="YVTN repeat-like/Quinoprotein amine dehydrogenase"/>
    <property type="match status" value="2"/>
</dbReference>
<keyword evidence="8" id="KW-1185">Reference proteome</keyword>
<feature type="compositionally biased region" description="Low complexity" evidence="4">
    <location>
        <begin position="495"/>
        <end position="504"/>
    </location>
</feature>